<evidence type="ECO:0000256" key="2">
    <source>
        <dbReference type="SAM" id="MobiDB-lite"/>
    </source>
</evidence>
<dbReference type="AlphaFoldDB" id="A0A4Y9Y9T1"/>
<feature type="domain" description="RlpA-like protein double-psi beta-barrel" evidence="4">
    <location>
        <begin position="60"/>
        <end position="152"/>
    </location>
</feature>
<dbReference type="EMBL" id="SEKV01000368">
    <property type="protein sequence ID" value="TFY58317.1"/>
    <property type="molecule type" value="Genomic_DNA"/>
</dbReference>
<feature type="chain" id="PRO_5021327195" description="RlpA-like protein double-psi beta-barrel domain-containing protein" evidence="3">
    <location>
        <begin position="19"/>
        <end position="162"/>
    </location>
</feature>
<keyword evidence="1 3" id="KW-0732">Signal</keyword>
<dbReference type="STRING" id="34475.A0A4Y9Y9T1"/>
<comment type="caution">
    <text evidence="5">The sequence shown here is derived from an EMBL/GenBank/DDBJ whole genome shotgun (WGS) entry which is preliminary data.</text>
</comment>
<evidence type="ECO:0000313" key="5">
    <source>
        <dbReference type="EMBL" id="TFY58317.1"/>
    </source>
</evidence>
<sequence>MFFTKAVVALALAVSALAMAVPRAGNATCGSSPETSTTSTTVTSDASSSDLSWLTGTQTGDATYYGTGLGACGIDNVDTDYIVAVSEHLFDNYPGYAGTNPNNNPVCNKQITANYNGNSVTVTVTDRCVACAVTDLDFSPSAFQQLASESVGRLHGMTWTWS</sequence>
<gene>
    <name evidence="5" type="ORF">EVJ58_g6493</name>
</gene>
<dbReference type="Proteomes" id="UP000298390">
    <property type="component" value="Unassembled WGS sequence"/>
</dbReference>
<dbReference type="PANTHER" id="PTHR31836">
    <property type="match status" value="1"/>
</dbReference>
<feature type="signal peptide" evidence="3">
    <location>
        <begin position="1"/>
        <end position="18"/>
    </location>
</feature>
<protein>
    <recommendedName>
        <fullName evidence="4">RlpA-like protein double-psi beta-barrel domain-containing protein</fullName>
    </recommendedName>
</protein>
<accession>A0A4Y9Y9T1</accession>
<feature type="region of interest" description="Disordered" evidence="2">
    <location>
        <begin position="25"/>
        <end position="50"/>
    </location>
</feature>
<evidence type="ECO:0000313" key="6">
    <source>
        <dbReference type="Proteomes" id="UP000298390"/>
    </source>
</evidence>
<dbReference type="PANTHER" id="PTHR31836:SF28">
    <property type="entry name" value="SRCR DOMAIN-CONTAINING PROTEIN-RELATED"/>
    <property type="match status" value="1"/>
</dbReference>
<organism evidence="5 6">
    <name type="scientific">Rhodofomes roseus</name>
    <dbReference type="NCBI Taxonomy" id="34475"/>
    <lineage>
        <taxon>Eukaryota</taxon>
        <taxon>Fungi</taxon>
        <taxon>Dikarya</taxon>
        <taxon>Basidiomycota</taxon>
        <taxon>Agaricomycotina</taxon>
        <taxon>Agaricomycetes</taxon>
        <taxon>Polyporales</taxon>
        <taxon>Rhodofomes</taxon>
    </lineage>
</organism>
<dbReference type="InterPro" id="IPR009009">
    <property type="entry name" value="RlpA-like_DPBB"/>
</dbReference>
<dbReference type="Gene3D" id="2.40.40.10">
    <property type="entry name" value="RlpA-like domain"/>
    <property type="match status" value="1"/>
</dbReference>
<dbReference type="Pfam" id="PF03330">
    <property type="entry name" value="DPBB_1"/>
    <property type="match status" value="1"/>
</dbReference>
<dbReference type="CDD" id="cd22191">
    <property type="entry name" value="DPBB_RlpA_EXP_N-like"/>
    <property type="match status" value="1"/>
</dbReference>
<evidence type="ECO:0000256" key="3">
    <source>
        <dbReference type="SAM" id="SignalP"/>
    </source>
</evidence>
<evidence type="ECO:0000259" key="4">
    <source>
        <dbReference type="Pfam" id="PF03330"/>
    </source>
</evidence>
<evidence type="ECO:0000256" key="1">
    <source>
        <dbReference type="ARBA" id="ARBA00022729"/>
    </source>
</evidence>
<name>A0A4Y9Y9T1_9APHY</name>
<dbReference type="InterPro" id="IPR036908">
    <property type="entry name" value="RlpA-like_sf"/>
</dbReference>
<dbReference type="SUPFAM" id="SSF50685">
    <property type="entry name" value="Barwin-like endoglucanases"/>
    <property type="match status" value="1"/>
</dbReference>
<feature type="compositionally biased region" description="Low complexity" evidence="2">
    <location>
        <begin position="28"/>
        <end position="50"/>
    </location>
</feature>
<reference evidence="5 6" key="1">
    <citation type="submission" date="2019-01" db="EMBL/GenBank/DDBJ databases">
        <title>Genome sequencing of the rare red list fungi Fomitopsis rosea.</title>
        <authorList>
            <person name="Buettner E."/>
            <person name="Kellner H."/>
        </authorList>
    </citation>
    <scope>NUCLEOTIDE SEQUENCE [LARGE SCALE GENOMIC DNA]</scope>
    <source>
        <strain evidence="5 6">DSM 105464</strain>
    </source>
</reference>
<proteinExistence type="predicted"/>
<dbReference type="InterPro" id="IPR051477">
    <property type="entry name" value="Expansin_CellWall"/>
</dbReference>